<proteinExistence type="predicted"/>
<accession>E7C8R6</accession>
<sequence>MLRRRRPFALQPRLHPSKGLRADHRLKVTQVREVPLLYLDSTRIDRIPQHHVEALHAERCPATRPKAQRVHPPENLNPGETPACVFLERLSNVWGFRLIEHKTTADCGGAQIAQRGLKRPSSRPQRRLHSRLRPVGSNVIVELRKGRQHALHELPCRRVVDRLCHRPEGDTELLEEHAQHDVVMVITGKPAQVVDDQELHTTSVLSTETQKAL</sequence>
<name>E7C8R6_9GAMM</name>
<protein>
    <submittedName>
        <fullName evidence="1">Uncharacterized protein</fullName>
    </submittedName>
</protein>
<dbReference type="EMBL" id="GU568025">
    <property type="protein sequence ID" value="ADI23840.1"/>
    <property type="molecule type" value="Genomic_DNA"/>
</dbReference>
<reference evidence="1" key="1">
    <citation type="submission" date="2010-01" db="EMBL/GenBank/DDBJ databases">
        <title>Genome fragments of uncultured bacteria from the North Pacific subtropical Gyre.</title>
        <authorList>
            <person name="Pham V.D."/>
            <person name="Delong E.F."/>
        </authorList>
    </citation>
    <scope>NUCLEOTIDE SEQUENCE</scope>
</reference>
<dbReference type="AlphaFoldDB" id="E7C8R6"/>
<evidence type="ECO:0000313" key="1">
    <source>
        <dbReference type="EMBL" id="ADI23840.1"/>
    </source>
</evidence>
<organism evidence="1">
    <name type="scientific">uncultured gamma proteobacterium HF4000_48E10</name>
    <dbReference type="NCBI Taxonomy" id="723583"/>
    <lineage>
        <taxon>Bacteria</taxon>
        <taxon>Pseudomonadati</taxon>
        <taxon>Pseudomonadota</taxon>
        <taxon>Gammaproteobacteria</taxon>
        <taxon>environmental samples</taxon>
    </lineage>
</organism>